<organism evidence="11 12">
    <name type="scientific">Tagetes erecta</name>
    <name type="common">African marigold</name>
    <dbReference type="NCBI Taxonomy" id="13708"/>
    <lineage>
        <taxon>Eukaryota</taxon>
        <taxon>Viridiplantae</taxon>
        <taxon>Streptophyta</taxon>
        <taxon>Embryophyta</taxon>
        <taxon>Tracheophyta</taxon>
        <taxon>Spermatophyta</taxon>
        <taxon>Magnoliopsida</taxon>
        <taxon>eudicotyledons</taxon>
        <taxon>Gunneridae</taxon>
        <taxon>Pentapetalae</taxon>
        <taxon>asterids</taxon>
        <taxon>campanulids</taxon>
        <taxon>Asterales</taxon>
        <taxon>Asteraceae</taxon>
        <taxon>Asteroideae</taxon>
        <taxon>Heliantheae alliance</taxon>
        <taxon>Tageteae</taxon>
        <taxon>Tagetes</taxon>
    </lineage>
</organism>
<keyword evidence="8" id="KW-0067">ATP-binding</keyword>
<keyword evidence="3" id="KW-0963">Cytoplasm</keyword>
<comment type="similarity">
    <text evidence="2">Belongs to the disease resistance NB-LRR family.</text>
</comment>
<keyword evidence="5" id="KW-0677">Repeat</keyword>
<dbReference type="GO" id="GO:0005524">
    <property type="term" value="F:ATP binding"/>
    <property type="evidence" value="ECO:0007669"/>
    <property type="project" value="UniProtKB-KW"/>
</dbReference>
<dbReference type="GO" id="GO:0098542">
    <property type="term" value="P:defense response to other organism"/>
    <property type="evidence" value="ECO:0007669"/>
    <property type="project" value="TreeGrafter"/>
</dbReference>
<keyword evidence="4" id="KW-0433">Leucine-rich repeat</keyword>
<dbReference type="Gene3D" id="1.10.8.430">
    <property type="entry name" value="Helical domain of apoptotic protease-activating factors"/>
    <property type="match status" value="1"/>
</dbReference>
<feature type="domain" description="Disease resistance protein winged helix" evidence="10">
    <location>
        <begin position="331"/>
        <end position="400"/>
    </location>
</feature>
<dbReference type="EMBL" id="JAUHHV010000007">
    <property type="protein sequence ID" value="KAK1419775.1"/>
    <property type="molecule type" value="Genomic_DNA"/>
</dbReference>
<accession>A0AAD8NKX5</accession>
<evidence type="ECO:0000256" key="6">
    <source>
        <dbReference type="ARBA" id="ARBA00022741"/>
    </source>
</evidence>
<dbReference type="InterPro" id="IPR044974">
    <property type="entry name" value="Disease_R_plants"/>
</dbReference>
<comment type="subcellular location">
    <subcellularLocation>
        <location evidence="1">Cytoplasm</location>
    </subcellularLocation>
</comment>
<dbReference type="Gene3D" id="1.10.10.10">
    <property type="entry name" value="Winged helix-like DNA-binding domain superfamily/Winged helix DNA-binding domain"/>
    <property type="match status" value="1"/>
</dbReference>
<protein>
    <recommendedName>
        <fullName evidence="13">NB-ARC domain-containing protein</fullName>
    </recommendedName>
</protein>
<dbReference type="Pfam" id="PF00931">
    <property type="entry name" value="NB-ARC"/>
    <property type="match status" value="1"/>
</dbReference>
<comment type="caution">
    <text evidence="11">The sequence shown here is derived from an EMBL/GenBank/DDBJ whole genome shotgun (WGS) entry which is preliminary data.</text>
</comment>
<evidence type="ECO:0000256" key="8">
    <source>
        <dbReference type="ARBA" id="ARBA00022840"/>
    </source>
</evidence>
<dbReference type="InterPro" id="IPR058922">
    <property type="entry name" value="WHD_DRP"/>
</dbReference>
<dbReference type="InterPro" id="IPR042197">
    <property type="entry name" value="Apaf_helical"/>
</dbReference>
<dbReference type="PANTHER" id="PTHR23155">
    <property type="entry name" value="DISEASE RESISTANCE PROTEIN RP"/>
    <property type="match status" value="1"/>
</dbReference>
<dbReference type="GO" id="GO:0043531">
    <property type="term" value="F:ADP binding"/>
    <property type="evidence" value="ECO:0007669"/>
    <property type="project" value="InterPro"/>
</dbReference>
<evidence type="ECO:0000256" key="5">
    <source>
        <dbReference type="ARBA" id="ARBA00022737"/>
    </source>
</evidence>
<evidence type="ECO:0000313" key="11">
    <source>
        <dbReference type="EMBL" id="KAK1419775.1"/>
    </source>
</evidence>
<dbReference type="GO" id="GO:0051607">
    <property type="term" value="P:defense response to virus"/>
    <property type="evidence" value="ECO:0007669"/>
    <property type="project" value="UniProtKB-ARBA"/>
</dbReference>
<dbReference type="AlphaFoldDB" id="A0AAD8NKX5"/>
<dbReference type="Gene3D" id="3.40.50.300">
    <property type="entry name" value="P-loop containing nucleotide triphosphate hydrolases"/>
    <property type="match status" value="1"/>
</dbReference>
<keyword evidence="12" id="KW-1185">Reference proteome</keyword>
<reference evidence="11" key="1">
    <citation type="journal article" date="2023" name="bioRxiv">
        <title>Improved chromosome-level genome assembly for marigold (Tagetes erecta).</title>
        <authorList>
            <person name="Jiang F."/>
            <person name="Yuan L."/>
            <person name="Wang S."/>
            <person name="Wang H."/>
            <person name="Xu D."/>
            <person name="Wang A."/>
            <person name="Fan W."/>
        </authorList>
    </citation>
    <scope>NUCLEOTIDE SEQUENCE</scope>
    <source>
        <strain evidence="11">WSJ</strain>
        <tissue evidence="11">Leaf</tissue>
    </source>
</reference>
<proteinExistence type="inferred from homology"/>
<gene>
    <name evidence="11" type="ORF">QVD17_29097</name>
</gene>
<dbReference type="InterPro" id="IPR036388">
    <property type="entry name" value="WH-like_DNA-bd_sf"/>
</dbReference>
<evidence type="ECO:0000256" key="7">
    <source>
        <dbReference type="ARBA" id="ARBA00022821"/>
    </source>
</evidence>
<name>A0AAD8NKX5_TARER</name>
<evidence type="ECO:0008006" key="13">
    <source>
        <dbReference type="Google" id="ProtNLM"/>
    </source>
</evidence>
<keyword evidence="7" id="KW-0611">Plant defense</keyword>
<evidence type="ECO:0000259" key="9">
    <source>
        <dbReference type="Pfam" id="PF00931"/>
    </source>
</evidence>
<dbReference type="SUPFAM" id="SSF52540">
    <property type="entry name" value="P-loop containing nucleoside triphosphate hydrolases"/>
    <property type="match status" value="1"/>
</dbReference>
<sequence>MEGMASSEDWYRYEETVISQMIGNRVSLLIEARVNDVWFRHIKRKLDKVIVICEQLCNIRYNTNADEDEVVVGFDNEVETLLDQLTGTSAKQFQIISITGMAGLGKTTLARTIYNHELVKYMFDFRAWTCVSQVYQKRDLLLSILSCFIGDVTDELYEMSEPQLGEKLYRKLKGLKYLVCFDDIWDCSVWNELKMYFPDDKTGSRVLFTSRDIDLSLHVQSARPAHVLRLRTEDESWGIFEKKVFKTGICPVGLEESGRVINKKCEGLPLAIVIAAGLLKNNFLVTWWEQIAASLRSFIVSDPRQYIDSLSLSYNHLPPHLRPCFLFFGAFPEDYEVPAKKLIWLWIAQGLVHEVESRMLEDVAEDFLMDLTKRSLLMTTRITVDGKVKACRIHDLLRDFCLRKGEEENFLSNN</sequence>
<dbReference type="PANTHER" id="PTHR23155:SF1152">
    <property type="entry name" value="AAA+ ATPASE DOMAIN-CONTAINING PROTEIN"/>
    <property type="match status" value="1"/>
</dbReference>
<evidence type="ECO:0000313" key="12">
    <source>
        <dbReference type="Proteomes" id="UP001229421"/>
    </source>
</evidence>
<evidence type="ECO:0000256" key="4">
    <source>
        <dbReference type="ARBA" id="ARBA00022614"/>
    </source>
</evidence>
<dbReference type="PRINTS" id="PR00364">
    <property type="entry name" value="DISEASERSIST"/>
</dbReference>
<evidence type="ECO:0000256" key="2">
    <source>
        <dbReference type="ARBA" id="ARBA00008894"/>
    </source>
</evidence>
<dbReference type="InterPro" id="IPR027417">
    <property type="entry name" value="P-loop_NTPase"/>
</dbReference>
<evidence type="ECO:0000256" key="1">
    <source>
        <dbReference type="ARBA" id="ARBA00004496"/>
    </source>
</evidence>
<evidence type="ECO:0000256" key="3">
    <source>
        <dbReference type="ARBA" id="ARBA00022490"/>
    </source>
</evidence>
<feature type="domain" description="NB-ARC" evidence="9">
    <location>
        <begin position="76"/>
        <end position="247"/>
    </location>
</feature>
<keyword evidence="6" id="KW-0547">Nucleotide-binding</keyword>
<dbReference type="InterPro" id="IPR002182">
    <property type="entry name" value="NB-ARC"/>
</dbReference>
<dbReference type="FunFam" id="1.10.10.10:FF:000322">
    <property type="entry name" value="Probable disease resistance protein At1g63360"/>
    <property type="match status" value="1"/>
</dbReference>
<dbReference type="Proteomes" id="UP001229421">
    <property type="component" value="Unassembled WGS sequence"/>
</dbReference>
<dbReference type="FunFam" id="3.40.50.300:FF:001091">
    <property type="entry name" value="Probable disease resistance protein At1g61300"/>
    <property type="match status" value="1"/>
</dbReference>
<dbReference type="Pfam" id="PF23559">
    <property type="entry name" value="WHD_DRP"/>
    <property type="match status" value="1"/>
</dbReference>
<evidence type="ECO:0000259" key="10">
    <source>
        <dbReference type="Pfam" id="PF23559"/>
    </source>
</evidence>